<dbReference type="Proteomes" id="UP000735302">
    <property type="component" value="Unassembled WGS sequence"/>
</dbReference>
<name>A0AAV4D512_9GAST</name>
<accession>A0AAV4D512</accession>
<sequence length="133" mass="14854">MFDMAITFRLASRSSSKVVLDPLYSVIVKHKMNALLSDFLGMLNIHLSLSLRNVVEILMFSQLTTRSSQFSRPSVRPGRRWRGSNSLQKGPCRSQGGLASHCAIGAPCKCLEDRVKNILSTTKFEALTKRKVL</sequence>
<proteinExistence type="predicted"/>
<gene>
    <name evidence="1" type="ORF">PoB_006567500</name>
</gene>
<organism evidence="1 2">
    <name type="scientific">Plakobranchus ocellatus</name>
    <dbReference type="NCBI Taxonomy" id="259542"/>
    <lineage>
        <taxon>Eukaryota</taxon>
        <taxon>Metazoa</taxon>
        <taxon>Spiralia</taxon>
        <taxon>Lophotrochozoa</taxon>
        <taxon>Mollusca</taxon>
        <taxon>Gastropoda</taxon>
        <taxon>Heterobranchia</taxon>
        <taxon>Euthyneura</taxon>
        <taxon>Panpulmonata</taxon>
        <taxon>Sacoglossa</taxon>
        <taxon>Placobranchoidea</taxon>
        <taxon>Plakobranchidae</taxon>
        <taxon>Plakobranchus</taxon>
    </lineage>
</organism>
<protein>
    <submittedName>
        <fullName evidence="1">Uncharacterized protein</fullName>
    </submittedName>
</protein>
<keyword evidence="2" id="KW-1185">Reference proteome</keyword>
<comment type="caution">
    <text evidence="1">The sequence shown here is derived from an EMBL/GenBank/DDBJ whole genome shotgun (WGS) entry which is preliminary data.</text>
</comment>
<evidence type="ECO:0000313" key="1">
    <source>
        <dbReference type="EMBL" id="GFO39170.1"/>
    </source>
</evidence>
<dbReference type="AlphaFoldDB" id="A0AAV4D512"/>
<reference evidence="1 2" key="1">
    <citation type="journal article" date="2021" name="Elife">
        <title>Chloroplast acquisition without the gene transfer in kleptoplastic sea slugs, Plakobranchus ocellatus.</title>
        <authorList>
            <person name="Maeda T."/>
            <person name="Takahashi S."/>
            <person name="Yoshida T."/>
            <person name="Shimamura S."/>
            <person name="Takaki Y."/>
            <person name="Nagai Y."/>
            <person name="Toyoda A."/>
            <person name="Suzuki Y."/>
            <person name="Arimoto A."/>
            <person name="Ishii H."/>
            <person name="Satoh N."/>
            <person name="Nishiyama T."/>
            <person name="Hasebe M."/>
            <person name="Maruyama T."/>
            <person name="Minagawa J."/>
            <person name="Obokata J."/>
            <person name="Shigenobu S."/>
        </authorList>
    </citation>
    <scope>NUCLEOTIDE SEQUENCE [LARGE SCALE GENOMIC DNA]</scope>
</reference>
<evidence type="ECO:0000313" key="2">
    <source>
        <dbReference type="Proteomes" id="UP000735302"/>
    </source>
</evidence>
<dbReference type="EMBL" id="BLXT01007446">
    <property type="protein sequence ID" value="GFO39170.1"/>
    <property type="molecule type" value="Genomic_DNA"/>
</dbReference>